<comment type="caution">
    <text evidence="3">The sequence shown here is derived from an EMBL/GenBank/DDBJ whole genome shotgun (WGS) entry which is preliminary data.</text>
</comment>
<dbReference type="Pfam" id="PF13560">
    <property type="entry name" value="HTH_31"/>
    <property type="match status" value="1"/>
</dbReference>
<dbReference type="InterPro" id="IPR010982">
    <property type="entry name" value="Lambda_DNA-bd_dom_sf"/>
</dbReference>
<name>A0A3A4BSJ3_9ACTN</name>
<dbReference type="InterPro" id="IPR001387">
    <property type="entry name" value="Cro/C1-type_HTH"/>
</dbReference>
<sequence length="415" mass="44997">MTSLKLRVQEVHDPMHETKTIGERLRSARRYRGMSLQLLADRSGLSKGFLSMVENGKRSLERRSHITALADALEVSVADLTGQPYNPPPRPNGAGGHGTVPRVRVALLGSSLDEPADVRPRPFSELLGETAEVERLCEASDYGRFGRMLPGLLPELHVSAVTGDERQRRAALRALVRAAHATFYLLKDLGYLDLAQIAVQQARAAAVKSEDATLSALAAFVRTHALLPAGVYLAALRNARQAAEYLQAATDDPAALELYGMLNLSAALACVTMGESGDADTHLREAGETAERTGEGNAFGLHFGPTNVALWRVALLVEMGDSGKADEVARSVVPELIGSRGRQATFFADWGRALAHLPGRDREAIEKLRRAERLAPEQVRNSPLVRETVSHLLNRARNAVGGRDLRGLAYRFGLS</sequence>
<organism evidence="3 4">
    <name type="scientific">Bailinhaonella thermotolerans</name>
    <dbReference type="NCBI Taxonomy" id="1070861"/>
    <lineage>
        <taxon>Bacteria</taxon>
        <taxon>Bacillati</taxon>
        <taxon>Actinomycetota</taxon>
        <taxon>Actinomycetes</taxon>
        <taxon>Streptosporangiales</taxon>
        <taxon>Streptosporangiaceae</taxon>
        <taxon>Bailinhaonella</taxon>
    </lineage>
</organism>
<dbReference type="GO" id="GO:0003677">
    <property type="term" value="F:DNA binding"/>
    <property type="evidence" value="ECO:0007669"/>
    <property type="project" value="UniProtKB-KW"/>
</dbReference>
<evidence type="ECO:0000256" key="1">
    <source>
        <dbReference type="ARBA" id="ARBA00023125"/>
    </source>
</evidence>
<dbReference type="GO" id="GO:0003700">
    <property type="term" value="F:DNA-binding transcription factor activity"/>
    <property type="evidence" value="ECO:0007669"/>
    <property type="project" value="TreeGrafter"/>
</dbReference>
<dbReference type="CDD" id="cd00093">
    <property type="entry name" value="HTH_XRE"/>
    <property type="match status" value="1"/>
</dbReference>
<dbReference type="OrthoDB" id="3865941at2"/>
<dbReference type="Proteomes" id="UP000265768">
    <property type="component" value="Unassembled WGS sequence"/>
</dbReference>
<dbReference type="AlphaFoldDB" id="A0A3A4BSJ3"/>
<dbReference type="SMART" id="SM00530">
    <property type="entry name" value="HTH_XRE"/>
    <property type="match status" value="1"/>
</dbReference>
<accession>A0A3A4BSJ3</accession>
<dbReference type="PROSITE" id="PS50943">
    <property type="entry name" value="HTH_CROC1"/>
    <property type="match status" value="1"/>
</dbReference>
<feature type="domain" description="HTH cro/C1-type" evidence="2">
    <location>
        <begin position="25"/>
        <end position="80"/>
    </location>
</feature>
<dbReference type="SUPFAM" id="SSF47413">
    <property type="entry name" value="lambda repressor-like DNA-binding domains"/>
    <property type="match status" value="1"/>
</dbReference>
<protein>
    <submittedName>
        <fullName evidence="3">XRE family transcriptional regulator</fullName>
    </submittedName>
</protein>
<dbReference type="PANTHER" id="PTHR46797:SF1">
    <property type="entry name" value="METHYLPHOSPHONATE SYNTHASE"/>
    <property type="match status" value="1"/>
</dbReference>
<dbReference type="Gene3D" id="1.10.260.40">
    <property type="entry name" value="lambda repressor-like DNA-binding domains"/>
    <property type="match status" value="1"/>
</dbReference>
<dbReference type="InterPro" id="IPR050807">
    <property type="entry name" value="TransReg_Diox_bact_type"/>
</dbReference>
<evidence type="ECO:0000313" key="3">
    <source>
        <dbReference type="EMBL" id="RJL34286.1"/>
    </source>
</evidence>
<dbReference type="GO" id="GO:0005829">
    <property type="term" value="C:cytosol"/>
    <property type="evidence" value="ECO:0007669"/>
    <property type="project" value="TreeGrafter"/>
</dbReference>
<evidence type="ECO:0000259" key="2">
    <source>
        <dbReference type="PROSITE" id="PS50943"/>
    </source>
</evidence>
<dbReference type="PANTHER" id="PTHR46797">
    <property type="entry name" value="HTH-TYPE TRANSCRIPTIONAL REGULATOR"/>
    <property type="match status" value="1"/>
</dbReference>
<keyword evidence="4" id="KW-1185">Reference proteome</keyword>
<proteinExistence type="predicted"/>
<gene>
    <name evidence="3" type="ORF">D5H75_07460</name>
</gene>
<keyword evidence="1" id="KW-0238">DNA-binding</keyword>
<dbReference type="EMBL" id="QZEY01000002">
    <property type="protein sequence ID" value="RJL34286.1"/>
    <property type="molecule type" value="Genomic_DNA"/>
</dbReference>
<reference evidence="3 4" key="1">
    <citation type="submission" date="2018-09" db="EMBL/GenBank/DDBJ databases">
        <title>YIM 75507 draft genome.</title>
        <authorList>
            <person name="Tang S."/>
            <person name="Feng Y."/>
        </authorList>
    </citation>
    <scope>NUCLEOTIDE SEQUENCE [LARGE SCALE GENOMIC DNA]</scope>
    <source>
        <strain evidence="3 4">YIM 75507</strain>
    </source>
</reference>
<evidence type="ECO:0000313" key="4">
    <source>
        <dbReference type="Proteomes" id="UP000265768"/>
    </source>
</evidence>